<keyword evidence="3" id="KW-1185">Reference proteome</keyword>
<proteinExistence type="predicted"/>
<evidence type="ECO:0000313" key="3">
    <source>
        <dbReference type="Proteomes" id="UP001230268"/>
    </source>
</evidence>
<dbReference type="EMBL" id="JAVEPI010000002">
    <property type="protein sequence ID" value="KAK1443508.1"/>
    <property type="molecule type" value="Genomic_DNA"/>
</dbReference>
<reference evidence="2" key="1">
    <citation type="submission" date="2023-08" db="EMBL/GenBank/DDBJ databases">
        <title>Draft sequence of the Babesia gibsoni genome.</title>
        <authorList>
            <person name="Yamagishi J.Y."/>
            <person name="Xuan X.X."/>
        </authorList>
    </citation>
    <scope>NUCLEOTIDE SEQUENCE</scope>
    <source>
        <strain evidence="2">Azabu</strain>
    </source>
</reference>
<sequence length="1158" mass="128845">MRTRRAKQAAVSAQKTTKKSLVKCSEPQKPSIESITPVSAPDMPPLSPGLSEEGLSKDHSKPLETAVPVENGPVTQSRESLLMSHWLFSDDGPSFKPPKISSRGPQLSGPALFSSSALFTSAANIPDIPVNEANISENSQDILTLSARDTIISLRNDRTSATTPLASTGRRSFQYASVEEAPKIRRTSELDHSTALYSNESDTASCKVAKRECSARFLERTHTTTDKVVDYVPTGNASRITMLESWCRNCVLTNHDGSSLSPSMLSRLWNIYGNPFTVTYNNSDKFTFIKYSPCDDSITVGGINEVYQCFQQTMHQCGEDFMEVKRFDYSWMRNKYCLYTSAECRRFRNAVYKLVRGGKELKDAILQVQLPNPLTVIKKIIWCFHQEYDGKDSVLLRILHGDAPANSPVVVRVESIRDDDVCITDGQSILRSIAADCYVKQLIKSRRLCVGRKIQLHGITIDADASRNEESAVVQLSYNSISPAPKKPIGLQNTHSNGHIREIKGGAGRVAQLDVTVLGVMPPIFKVLYKCPETNRTLWMLLSEWEFTSQFGDPEEKPPVKVESVNVLQSMTVIDTIMLLRITDYLRDPQSYQKALVKSCAVLTLKNLDESILSMLKPGSRIKISNLIVQNSSSFNGCNGNLNRNNQHIGNYLNFYSTAQSRMDIKDKDTPLQNIRDTISDCMKGGLVNAEGSEMAAVGNRSIFRTLILGEPALSVRSQNEEEFFELMQKENEESGDVYNEMFLDQYCNVTGVLLDASDIVATGSGWFFFRLFILTTCFKIATIRISGKSNYPPVAEAGHTRNPPAVLEHARKRILSQRLTITIGAESINKKPRNMFVTYMNIQYSGYDEKCGVYNFQTTANKLAMRESIILKRLQSRMNETVVFPHDTGYTINYKAVTVLGDTDIDKNCREFTKALARAKLKVCQLLNSVLLPFLSSAVKHEIAEEGEPEFAPIDKESDIQELLEKIVKLAEGNSKGGAAIASQVIKNQVQGRQELFAHLYKNLMGSLCVGLIALCVFLAGTNAKRDPIALLRDIQTNETTVIADAMEGLASKHKYSKPVLSKAYERCKDVSGKEIVSCLANAIHIEKLLADHKYDICAFEYFKGTVVECVTACYIRYNPKCLECVGTLIPNLVQCLRTGPLKYAPAVKKTATVPTQ</sequence>
<dbReference type="Gene3D" id="2.40.50.140">
    <property type="entry name" value="Nucleic acid-binding proteins"/>
    <property type="match status" value="1"/>
</dbReference>
<comment type="caution">
    <text evidence="2">The sequence shown here is derived from an EMBL/GenBank/DDBJ whole genome shotgun (WGS) entry which is preliminary data.</text>
</comment>
<organism evidence="2 3">
    <name type="scientific">Babesia gibsoni</name>
    <dbReference type="NCBI Taxonomy" id="33632"/>
    <lineage>
        <taxon>Eukaryota</taxon>
        <taxon>Sar</taxon>
        <taxon>Alveolata</taxon>
        <taxon>Apicomplexa</taxon>
        <taxon>Aconoidasida</taxon>
        <taxon>Piroplasmida</taxon>
        <taxon>Babesiidae</taxon>
        <taxon>Babesia</taxon>
    </lineage>
</organism>
<feature type="region of interest" description="Disordered" evidence="1">
    <location>
        <begin position="1"/>
        <end position="60"/>
    </location>
</feature>
<protein>
    <submittedName>
        <fullName evidence="2">Uncharacterized protein</fullName>
    </submittedName>
</protein>
<dbReference type="InterPro" id="IPR012340">
    <property type="entry name" value="NA-bd_OB-fold"/>
</dbReference>
<gene>
    <name evidence="2" type="ORF">BgAZ_203840</name>
</gene>
<name>A0AAD8PDJ9_BABGI</name>
<evidence type="ECO:0000256" key="1">
    <source>
        <dbReference type="SAM" id="MobiDB-lite"/>
    </source>
</evidence>
<dbReference type="AlphaFoldDB" id="A0AAD8PDJ9"/>
<evidence type="ECO:0000313" key="2">
    <source>
        <dbReference type="EMBL" id="KAK1443508.1"/>
    </source>
</evidence>
<dbReference type="SUPFAM" id="SSF50249">
    <property type="entry name" value="Nucleic acid-binding proteins"/>
    <property type="match status" value="1"/>
</dbReference>
<dbReference type="Proteomes" id="UP001230268">
    <property type="component" value="Unassembled WGS sequence"/>
</dbReference>
<accession>A0AAD8PDJ9</accession>